<feature type="non-terminal residue" evidence="1">
    <location>
        <position position="32"/>
    </location>
</feature>
<name>X1NP87_9ZZZZ</name>
<evidence type="ECO:0000313" key="1">
    <source>
        <dbReference type="EMBL" id="GAI32006.1"/>
    </source>
</evidence>
<feature type="non-terminal residue" evidence="1">
    <location>
        <position position="1"/>
    </location>
</feature>
<organism evidence="1">
    <name type="scientific">marine sediment metagenome</name>
    <dbReference type="NCBI Taxonomy" id="412755"/>
    <lineage>
        <taxon>unclassified sequences</taxon>
        <taxon>metagenomes</taxon>
        <taxon>ecological metagenomes</taxon>
    </lineage>
</organism>
<proteinExistence type="predicted"/>
<dbReference type="AlphaFoldDB" id="X1NP87"/>
<sequence>SLSNAFDACALLGKIAVNWTSTDAAGPDALST</sequence>
<protein>
    <submittedName>
        <fullName evidence="1">Uncharacterized protein</fullName>
    </submittedName>
</protein>
<dbReference type="EMBL" id="BARV01014487">
    <property type="protein sequence ID" value="GAI32006.1"/>
    <property type="molecule type" value="Genomic_DNA"/>
</dbReference>
<gene>
    <name evidence="1" type="ORF">S06H3_25242</name>
</gene>
<reference evidence="1" key="1">
    <citation type="journal article" date="2014" name="Front. Microbiol.">
        <title>High frequency of phylogenetically diverse reductive dehalogenase-homologous genes in deep subseafloor sedimentary metagenomes.</title>
        <authorList>
            <person name="Kawai M."/>
            <person name="Futagami T."/>
            <person name="Toyoda A."/>
            <person name="Takaki Y."/>
            <person name="Nishi S."/>
            <person name="Hori S."/>
            <person name="Arai W."/>
            <person name="Tsubouchi T."/>
            <person name="Morono Y."/>
            <person name="Uchiyama I."/>
            <person name="Ito T."/>
            <person name="Fujiyama A."/>
            <person name="Inagaki F."/>
            <person name="Takami H."/>
        </authorList>
    </citation>
    <scope>NUCLEOTIDE SEQUENCE</scope>
    <source>
        <strain evidence="1">Expedition CK06-06</strain>
    </source>
</reference>
<comment type="caution">
    <text evidence="1">The sequence shown here is derived from an EMBL/GenBank/DDBJ whole genome shotgun (WGS) entry which is preliminary data.</text>
</comment>
<accession>X1NP87</accession>